<dbReference type="EMBL" id="BOMM01000001">
    <property type="protein sequence ID" value="GIE08196.1"/>
    <property type="molecule type" value="Genomic_DNA"/>
</dbReference>
<dbReference type="Gene3D" id="1.10.260.40">
    <property type="entry name" value="lambda repressor-like DNA-binding domains"/>
    <property type="match status" value="1"/>
</dbReference>
<dbReference type="AlphaFoldDB" id="A0A919J0A9"/>
<dbReference type="GO" id="GO:0003677">
    <property type="term" value="F:DNA binding"/>
    <property type="evidence" value="ECO:0007669"/>
    <property type="project" value="InterPro"/>
</dbReference>
<dbReference type="Pfam" id="PF01381">
    <property type="entry name" value="HTH_3"/>
    <property type="match status" value="1"/>
</dbReference>
<sequence>MTSDNPTVSFYEERASTPQGRLGLAAAAAAAGITRLLHAAKAASGLTSKEVAAELGVTEGRVSQVFSGDGNLHIATIARFVRAMGYELTIGAVPAEKNRPPLDLRGRRSRRRAAEQAEKTFEVFVQTFLTHEGPVTVPMVVAADDILRTTPHGAPSQVARVSVSRTGHVRRLPTSPRSDSWTTGAVELTGSVEANRTAS</sequence>
<organism evidence="2 3">
    <name type="scientific">Paractinoplanes ferrugineus</name>
    <dbReference type="NCBI Taxonomy" id="113564"/>
    <lineage>
        <taxon>Bacteria</taxon>
        <taxon>Bacillati</taxon>
        <taxon>Actinomycetota</taxon>
        <taxon>Actinomycetes</taxon>
        <taxon>Micromonosporales</taxon>
        <taxon>Micromonosporaceae</taxon>
        <taxon>Paractinoplanes</taxon>
    </lineage>
</organism>
<dbReference type="InterPro" id="IPR010982">
    <property type="entry name" value="Lambda_DNA-bd_dom_sf"/>
</dbReference>
<accession>A0A919J0A9</accession>
<keyword evidence="3" id="KW-1185">Reference proteome</keyword>
<proteinExistence type="predicted"/>
<dbReference type="SUPFAM" id="SSF47413">
    <property type="entry name" value="lambda repressor-like DNA-binding domains"/>
    <property type="match status" value="1"/>
</dbReference>
<comment type="caution">
    <text evidence="2">The sequence shown here is derived from an EMBL/GenBank/DDBJ whole genome shotgun (WGS) entry which is preliminary data.</text>
</comment>
<reference evidence="2" key="1">
    <citation type="submission" date="2021-01" db="EMBL/GenBank/DDBJ databases">
        <title>Whole genome shotgun sequence of Actinoplanes ferrugineus NBRC 15555.</title>
        <authorList>
            <person name="Komaki H."/>
            <person name="Tamura T."/>
        </authorList>
    </citation>
    <scope>NUCLEOTIDE SEQUENCE</scope>
    <source>
        <strain evidence="2">NBRC 15555</strain>
    </source>
</reference>
<protein>
    <recommendedName>
        <fullName evidence="1">HTH cro/C1-type domain-containing protein</fullName>
    </recommendedName>
</protein>
<evidence type="ECO:0000313" key="2">
    <source>
        <dbReference type="EMBL" id="GIE08196.1"/>
    </source>
</evidence>
<feature type="domain" description="HTH cro/C1-type" evidence="1">
    <location>
        <begin position="37"/>
        <end position="93"/>
    </location>
</feature>
<dbReference type="CDD" id="cd00093">
    <property type="entry name" value="HTH_XRE"/>
    <property type="match status" value="1"/>
</dbReference>
<name>A0A919J0A9_9ACTN</name>
<dbReference type="RefSeq" id="WP_203814839.1">
    <property type="nucleotide sequence ID" value="NZ_BAAABP010000014.1"/>
</dbReference>
<dbReference type="InterPro" id="IPR001387">
    <property type="entry name" value="Cro/C1-type_HTH"/>
</dbReference>
<dbReference type="Proteomes" id="UP000598174">
    <property type="component" value="Unassembled WGS sequence"/>
</dbReference>
<evidence type="ECO:0000313" key="3">
    <source>
        <dbReference type="Proteomes" id="UP000598174"/>
    </source>
</evidence>
<dbReference type="PROSITE" id="PS50943">
    <property type="entry name" value="HTH_CROC1"/>
    <property type="match status" value="1"/>
</dbReference>
<evidence type="ECO:0000259" key="1">
    <source>
        <dbReference type="PROSITE" id="PS50943"/>
    </source>
</evidence>
<gene>
    <name evidence="2" type="ORF">Afe05nite_00360</name>
</gene>